<dbReference type="OrthoDB" id="9793254at2"/>
<gene>
    <name evidence="1" type="ORF">SAMN05660413_01830</name>
</gene>
<reference evidence="1 2" key="1">
    <citation type="submission" date="2016-10" db="EMBL/GenBank/DDBJ databases">
        <authorList>
            <person name="de Groot N.N."/>
        </authorList>
    </citation>
    <scope>NUCLEOTIDE SEQUENCE [LARGE SCALE GENOMIC DNA]</scope>
    <source>
        <strain evidence="1 2">DSM 17794</strain>
    </source>
</reference>
<sequence length="157" mass="19118">MAEAPKNKPIKRHKAIQPLSREHHQGLLLCWKIGKGFEKDIAPERMKTYLEWFWENHLKLHFEIEEKYVFPVLGEDHKLVKQALEEHEHLKYLFQAKEDLAENLKMIRRDLEAHIRFEERVLFNEIQQKASEEDFQKLLEHHDQEISCGLWHDEFWI</sequence>
<evidence type="ECO:0000313" key="1">
    <source>
        <dbReference type="EMBL" id="SFN60960.1"/>
    </source>
</evidence>
<proteinExistence type="predicted"/>
<dbReference type="Proteomes" id="UP000199153">
    <property type="component" value="Unassembled WGS sequence"/>
</dbReference>
<name>A0A1I5AEZ9_9FLAO</name>
<accession>A0A1I5AEZ9</accession>
<dbReference type="EMBL" id="FOVL01000010">
    <property type="protein sequence ID" value="SFN60960.1"/>
    <property type="molecule type" value="Genomic_DNA"/>
</dbReference>
<dbReference type="STRING" id="287099.SAMN05660413_01830"/>
<keyword evidence="2" id="KW-1185">Reference proteome</keyword>
<evidence type="ECO:0000313" key="2">
    <source>
        <dbReference type="Proteomes" id="UP000199153"/>
    </source>
</evidence>
<protein>
    <recommendedName>
        <fullName evidence="3">Hemerythrin HHE cation binding domain-containing protein</fullName>
    </recommendedName>
</protein>
<dbReference type="Gene3D" id="1.20.120.520">
    <property type="entry name" value="nmb1532 protein domain like"/>
    <property type="match status" value="1"/>
</dbReference>
<dbReference type="AlphaFoldDB" id="A0A1I5AEZ9"/>
<evidence type="ECO:0008006" key="3">
    <source>
        <dbReference type="Google" id="ProtNLM"/>
    </source>
</evidence>
<dbReference type="RefSeq" id="WP_093408636.1">
    <property type="nucleotide sequence ID" value="NZ_FOVL01000010.1"/>
</dbReference>
<organism evidence="1 2">
    <name type="scientific">Salegentibacter flavus</name>
    <dbReference type="NCBI Taxonomy" id="287099"/>
    <lineage>
        <taxon>Bacteria</taxon>
        <taxon>Pseudomonadati</taxon>
        <taxon>Bacteroidota</taxon>
        <taxon>Flavobacteriia</taxon>
        <taxon>Flavobacteriales</taxon>
        <taxon>Flavobacteriaceae</taxon>
        <taxon>Salegentibacter</taxon>
    </lineage>
</organism>